<dbReference type="Gene3D" id="1.10.287.1080">
    <property type="entry name" value="MazG-like"/>
    <property type="match status" value="1"/>
</dbReference>
<dbReference type="SUPFAM" id="SSF101386">
    <property type="entry name" value="all-alpha NTP pyrophosphatases"/>
    <property type="match status" value="1"/>
</dbReference>
<gene>
    <name evidence="1" type="ORF">CP970_19810</name>
</gene>
<dbReference type="AlphaFoldDB" id="A0A5J6GD78"/>
<proteinExistence type="predicted"/>
<keyword evidence="2" id="KW-1185">Reference proteome</keyword>
<reference evidence="1 2" key="1">
    <citation type="submission" date="2017-09" db="EMBL/GenBank/DDBJ databases">
        <authorList>
            <person name="Lee N."/>
            <person name="Cho B.-K."/>
        </authorList>
    </citation>
    <scope>NUCLEOTIDE SEQUENCE [LARGE SCALE GENOMIC DNA]</scope>
    <source>
        <strain evidence="1 2">ATCC 12853</strain>
    </source>
</reference>
<accession>A0A5J6GD78</accession>
<protein>
    <recommendedName>
        <fullName evidence="3">NTP pyrophosphohydrolase MazG putative catalytic core domain-containing protein</fullName>
    </recommendedName>
</protein>
<evidence type="ECO:0008006" key="3">
    <source>
        <dbReference type="Google" id="ProtNLM"/>
    </source>
</evidence>
<dbReference type="RefSeq" id="WP_055548626.1">
    <property type="nucleotide sequence ID" value="NZ_CP023699.1"/>
</dbReference>
<organism evidence="1 2">
    <name type="scientific">Streptomyces kanamyceticus</name>
    <dbReference type="NCBI Taxonomy" id="1967"/>
    <lineage>
        <taxon>Bacteria</taxon>
        <taxon>Bacillati</taxon>
        <taxon>Actinomycetota</taxon>
        <taxon>Actinomycetes</taxon>
        <taxon>Kitasatosporales</taxon>
        <taxon>Streptomycetaceae</taxon>
        <taxon>Streptomyces</taxon>
    </lineage>
</organism>
<dbReference type="KEGG" id="ska:CP970_19810"/>
<dbReference type="Proteomes" id="UP000325529">
    <property type="component" value="Chromosome"/>
</dbReference>
<evidence type="ECO:0000313" key="1">
    <source>
        <dbReference type="EMBL" id="QEU92857.1"/>
    </source>
</evidence>
<name>A0A5J6GD78_STRKN</name>
<evidence type="ECO:0000313" key="2">
    <source>
        <dbReference type="Proteomes" id="UP000325529"/>
    </source>
</evidence>
<sequence length="109" mass="11476">MSAALWPVVARITAALDASNGRTEHEIAMRLLKVSEEAGEAAAAYIGMTGQNPRKGMTHTRNDVAQELADVIVAAAVALLSLTDHAPSVLDAKLHNAAHRLPLPPKGNH</sequence>
<dbReference type="OrthoDB" id="3785106at2"/>
<dbReference type="EMBL" id="CP023699">
    <property type="protein sequence ID" value="QEU92857.1"/>
    <property type="molecule type" value="Genomic_DNA"/>
</dbReference>